<name>A0ABW3J4N1_9FLAO</name>
<dbReference type="GO" id="GO:0008233">
    <property type="term" value="F:peptidase activity"/>
    <property type="evidence" value="ECO:0007669"/>
    <property type="project" value="UniProtKB-KW"/>
</dbReference>
<evidence type="ECO:0000259" key="1">
    <source>
        <dbReference type="Pfam" id="PF14343"/>
    </source>
</evidence>
<sequence length="154" mass="17747">MNTIFPSFIVEKKYWKIILLFTLSFFFSCKSVTKTTSNQKLYEVLTEQEDGGAHIRFFEILTEPREIKMLLGDVNLRKKIKEDDVKTCNFIILNLGEKEISGSSIVIKNVTETADKIIIQTEEKQSTASNIKLPDFVYPYTIVKINSKKEIVVN</sequence>
<dbReference type="RefSeq" id="WP_379759361.1">
    <property type="nucleotide sequence ID" value="NZ_JBHSYB010000067.1"/>
</dbReference>
<dbReference type="Proteomes" id="UP001597051">
    <property type="component" value="Unassembled WGS sequence"/>
</dbReference>
<accession>A0ABW3J4N1</accession>
<protein>
    <submittedName>
        <fullName evidence="2">Protease complex subunit PrcB family protein</fullName>
    </submittedName>
</protein>
<gene>
    <name evidence="2" type="ORF">ACFQ0S_12970</name>
</gene>
<proteinExistence type="predicted"/>
<dbReference type="Pfam" id="PF14343">
    <property type="entry name" value="PrcB_C"/>
    <property type="match status" value="1"/>
</dbReference>
<feature type="domain" description="PrcB C-terminal" evidence="1">
    <location>
        <begin position="90"/>
        <end position="146"/>
    </location>
</feature>
<evidence type="ECO:0000313" key="3">
    <source>
        <dbReference type="Proteomes" id="UP001597051"/>
    </source>
</evidence>
<dbReference type="InterPro" id="IPR025748">
    <property type="entry name" value="PrcB_C_dom"/>
</dbReference>
<comment type="caution">
    <text evidence="2">The sequence shown here is derived from an EMBL/GenBank/DDBJ whole genome shotgun (WGS) entry which is preliminary data.</text>
</comment>
<reference evidence="3" key="1">
    <citation type="journal article" date="2019" name="Int. J. Syst. Evol. Microbiol.">
        <title>The Global Catalogue of Microorganisms (GCM) 10K type strain sequencing project: providing services to taxonomists for standard genome sequencing and annotation.</title>
        <authorList>
            <consortium name="The Broad Institute Genomics Platform"/>
            <consortium name="The Broad Institute Genome Sequencing Center for Infectious Disease"/>
            <person name="Wu L."/>
            <person name="Ma J."/>
        </authorList>
    </citation>
    <scope>NUCLEOTIDE SEQUENCE [LARGE SCALE GENOMIC DNA]</scope>
    <source>
        <strain evidence="3">CECT 7649</strain>
    </source>
</reference>
<keyword evidence="2" id="KW-0378">Hydrolase</keyword>
<evidence type="ECO:0000313" key="2">
    <source>
        <dbReference type="EMBL" id="MFD0985387.1"/>
    </source>
</evidence>
<organism evidence="2 3">
    <name type="scientific">Flavobacterium myungsuense</name>
    <dbReference type="NCBI Taxonomy" id="651823"/>
    <lineage>
        <taxon>Bacteria</taxon>
        <taxon>Pseudomonadati</taxon>
        <taxon>Bacteroidota</taxon>
        <taxon>Flavobacteriia</taxon>
        <taxon>Flavobacteriales</taxon>
        <taxon>Flavobacteriaceae</taxon>
        <taxon>Flavobacterium</taxon>
    </lineage>
</organism>
<dbReference type="GO" id="GO:0006508">
    <property type="term" value="P:proteolysis"/>
    <property type="evidence" value="ECO:0007669"/>
    <property type="project" value="UniProtKB-KW"/>
</dbReference>
<keyword evidence="2" id="KW-0645">Protease</keyword>
<dbReference type="EMBL" id="JBHTIZ010000046">
    <property type="protein sequence ID" value="MFD0985387.1"/>
    <property type="molecule type" value="Genomic_DNA"/>
</dbReference>
<keyword evidence="3" id="KW-1185">Reference proteome</keyword>